<feature type="transmembrane region" description="Helical" evidence="5">
    <location>
        <begin position="192"/>
        <end position="210"/>
    </location>
</feature>
<protein>
    <submittedName>
        <fullName evidence="6">Major facilitator superfamily domain-containing protein</fullName>
    </submittedName>
</protein>
<dbReference type="AlphaFoldDB" id="A0A9P9A1Q3"/>
<accession>A0A9P9A1Q3</accession>
<keyword evidence="4 5" id="KW-0472">Membrane</keyword>
<feature type="transmembrane region" description="Helical" evidence="5">
    <location>
        <begin position="89"/>
        <end position="108"/>
    </location>
</feature>
<keyword evidence="2 5" id="KW-0812">Transmembrane</keyword>
<dbReference type="InterPro" id="IPR050360">
    <property type="entry name" value="MFS_Sugar_Transporters"/>
</dbReference>
<sequence>MESDQVRISAETPVITEKMTIAAYAENSLDDYSSNPIVAEALTPKDHFRQLWVYLKKDNHSVLWSLYVMTLVFGWGYDYDEYIVPDLWQSLWNGVSTIGQVFGAFLVGKFADYTGRKAPLWIAIVVSLSSSFAQVFAPNLPVLFVSKLMLGFSIATRPFSVTNVTIDIGFLLATITGYGVSNIQRAWSYNTAFVLTFLVPGLFATVLPFLPESPVWYMKRGREEDARKTIFQLFGPTIDVEERLVCIRSELEIDAGEVESSSQMSWKAPFTKQHRARTLVAVLGLHSQNFSGGYFANTYQTYYFRLVGQTNSFALTAISSALQLLENTAAVMVSDILPRRKGLVGGGALLCVWFIIIASTSMDLWLGRRTRDRSQATRPKTVAFTLMCQQLTARLPSSVFPYFINPDELDWGGKIMFLFVAAEFVILAILFFVQPETKNRTYQEIGTLYANNIPAREFSQHLVDGEIVRNKVV</sequence>
<proteinExistence type="predicted"/>
<dbReference type="Gene3D" id="1.20.1250.20">
    <property type="entry name" value="MFS general substrate transporter like domains"/>
    <property type="match status" value="1"/>
</dbReference>
<dbReference type="InterPro" id="IPR036259">
    <property type="entry name" value="MFS_trans_sf"/>
</dbReference>
<dbReference type="GO" id="GO:0016020">
    <property type="term" value="C:membrane"/>
    <property type="evidence" value="ECO:0007669"/>
    <property type="project" value="UniProtKB-SubCell"/>
</dbReference>
<feature type="transmembrane region" description="Helical" evidence="5">
    <location>
        <begin position="160"/>
        <end position="180"/>
    </location>
</feature>
<dbReference type="InterPro" id="IPR005828">
    <property type="entry name" value="MFS_sugar_transport-like"/>
</dbReference>
<feature type="transmembrane region" description="Helical" evidence="5">
    <location>
        <begin position="120"/>
        <end position="140"/>
    </location>
</feature>
<dbReference type="PANTHER" id="PTHR48022">
    <property type="entry name" value="PLASTIDIC GLUCOSE TRANSPORTER 4"/>
    <property type="match status" value="1"/>
</dbReference>
<dbReference type="GO" id="GO:0005351">
    <property type="term" value="F:carbohydrate:proton symporter activity"/>
    <property type="evidence" value="ECO:0007669"/>
    <property type="project" value="TreeGrafter"/>
</dbReference>
<organism evidence="6 7">
    <name type="scientific">Truncatella angustata</name>
    <dbReference type="NCBI Taxonomy" id="152316"/>
    <lineage>
        <taxon>Eukaryota</taxon>
        <taxon>Fungi</taxon>
        <taxon>Dikarya</taxon>
        <taxon>Ascomycota</taxon>
        <taxon>Pezizomycotina</taxon>
        <taxon>Sordariomycetes</taxon>
        <taxon>Xylariomycetidae</taxon>
        <taxon>Amphisphaeriales</taxon>
        <taxon>Sporocadaceae</taxon>
        <taxon>Truncatella</taxon>
    </lineage>
</organism>
<comment type="caution">
    <text evidence="6">The sequence shown here is derived from an EMBL/GenBank/DDBJ whole genome shotgun (WGS) entry which is preliminary data.</text>
</comment>
<evidence type="ECO:0000313" key="6">
    <source>
        <dbReference type="EMBL" id="KAH6657200.1"/>
    </source>
</evidence>
<name>A0A9P9A1Q3_9PEZI</name>
<evidence type="ECO:0000256" key="5">
    <source>
        <dbReference type="SAM" id="Phobius"/>
    </source>
</evidence>
<gene>
    <name evidence="6" type="ORF">BKA67DRAFT_673014</name>
</gene>
<keyword evidence="7" id="KW-1185">Reference proteome</keyword>
<evidence type="ECO:0000256" key="2">
    <source>
        <dbReference type="ARBA" id="ARBA00022692"/>
    </source>
</evidence>
<evidence type="ECO:0000256" key="3">
    <source>
        <dbReference type="ARBA" id="ARBA00022989"/>
    </source>
</evidence>
<comment type="subcellular location">
    <subcellularLocation>
        <location evidence="1">Membrane</location>
        <topology evidence="1">Multi-pass membrane protein</topology>
    </subcellularLocation>
</comment>
<dbReference type="RefSeq" id="XP_045961434.1">
    <property type="nucleotide sequence ID" value="XM_046108722.1"/>
</dbReference>
<dbReference type="GeneID" id="70137613"/>
<evidence type="ECO:0000313" key="7">
    <source>
        <dbReference type="Proteomes" id="UP000758603"/>
    </source>
</evidence>
<keyword evidence="3 5" id="KW-1133">Transmembrane helix</keyword>
<evidence type="ECO:0000256" key="4">
    <source>
        <dbReference type="ARBA" id="ARBA00023136"/>
    </source>
</evidence>
<feature type="transmembrane region" description="Helical" evidence="5">
    <location>
        <begin position="61"/>
        <end position="77"/>
    </location>
</feature>
<dbReference type="EMBL" id="JAGPXC010000002">
    <property type="protein sequence ID" value="KAH6657200.1"/>
    <property type="molecule type" value="Genomic_DNA"/>
</dbReference>
<dbReference type="SUPFAM" id="SSF103473">
    <property type="entry name" value="MFS general substrate transporter"/>
    <property type="match status" value="1"/>
</dbReference>
<feature type="transmembrane region" description="Helical" evidence="5">
    <location>
        <begin position="342"/>
        <end position="361"/>
    </location>
</feature>
<dbReference type="OrthoDB" id="6612291at2759"/>
<feature type="transmembrane region" description="Helical" evidence="5">
    <location>
        <begin position="415"/>
        <end position="433"/>
    </location>
</feature>
<reference evidence="6" key="1">
    <citation type="journal article" date="2021" name="Nat. Commun.">
        <title>Genetic determinants of endophytism in the Arabidopsis root mycobiome.</title>
        <authorList>
            <person name="Mesny F."/>
            <person name="Miyauchi S."/>
            <person name="Thiergart T."/>
            <person name="Pickel B."/>
            <person name="Atanasova L."/>
            <person name="Karlsson M."/>
            <person name="Huettel B."/>
            <person name="Barry K.W."/>
            <person name="Haridas S."/>
            <person name="Chen C."/>
            <person name="Bauer D."/>
            <person name="Andreopoulos W."/>
            <person name="Pangilinan J."/>
            <person name="LaButti K."/>
            <person name="Riley R."/>
            <person name="Lipzen A."/>
            <person name="Clum A."/>
            <person name="Drula E."/>
            <person name="Henrissat B."/>
            <person name="Kohler A."/>
            <person name="Grigoriev I.V."/>
            <person name="Martin F.M."/>
            <person name="Hacquard S."/>
        </authorList>
    </citation>
    <scope>NUCLEOTIDE SEQUENCE</scope>
    <source>
        <strain evidence="6">MPI-SDFR-AT-0073</strain>
    </source>
</reference>
<evidence type="ECO:0000256" key="1">
    <source>
        <dbReference type="ARBA" id="ARBA00004141"/>
    </source>
</evidence>
<dbReference type="Pfam" id="PF00083">
    <property type="entry name" value="Sugar_tr"/>
    <property type="match status" value="2"/>
</dbReference>
<dbReference type="Proteomes" id="UP000758603">
    <property type="component" value="Unassembled WGS sequence"/>
</dbReference>
<dbReference type="PANTHER" id="PTHR48022:SF15">
    <property type="entry name" value="ALPHA-GLUCOSIDE TRANSPORTER, PUTATIVE (AFU_ORTHOLOGUE AFUA_5G00500)-RELATED"/>
    <property type="match status" value="1"/>
</dbReference>